<evidence type="ECO:0000256" key="1">
    <source>
        <dbReference type="SAM" id="SignalP"/>
    </source>
</evidence>
<feature type="chain" id="PRO_5041404072" evidence="1">
    <location>
        <begin position="19"/>
        <end position="102"/>
    </location>
</feature>
<gene>
    <name evidence="2" type="ORF">EV421DRAFT_1828428</name>
</gene>
<protein>
    <submittedName>
        <fullName evidence="2">Uncharacterized protein</fullName>
    </submittedName>
</protein>
<name>A0AA39J707_9AGAR</name>
<accession>A0AA39J707</accession>
<dbReference type="EMBL" id="JAUEPT010000049">
    <property type="protein sequence ID" value="KAK0437317.1"/>
    <property type="molecule type" value="Genomic_DNA"/>
</dbReference>
<evidence type="ECO:0000313" key="2">
    <source>
        <dbReference type="EMBL" id="KAK0437317.1"/>
    </source>
</evidence>
<dbReference type="Proteomes" id="UP001175226">
    <property type="component" value="Unassembled WGS sequence"/>
</dbReference>
<comment type="caution">
    <text evidence="2">The sequence shown here is derived from an EMBL/GenBank/DDBJ whole genome shotgun (WGS) entry which is preliminary data.</text>
</comment>
<proteinExistence type="predicted"/>
<keyword evidence="3" id="KW-1185">Reference proteome</keyword>
<feature type="signal peptide" evidence="1">
    <location>
        <begin position="1"/>
        <end position="18"/>
    </location>
</feature>
<organism evidence="2 3">
    <name type="scientific">Armillaria borealis</name>
    <dbReference type="NCBI Taxonomy" id="47425"/>
    <lineage>
        <taxon>Eukaryota</taxon>
        <taxon>Fungi</taxon>
        <taxon>Dikarya</taxon>
        <taxon>Basidiomycota</taxon>
        <taxon>Agaricomycotina</taxon>
        <taxon>Agaricomycetes</taxon>
        <taxon>Agaricomycetidae</taxon>
        <taxon>Agaricales</taxon>
        <taxon>Marasmiineae</taxon>
        <taxon>Physalacriaceae</taxon>
        <taxon>Armillaria</taxon>
    </lineage>
</organism>
<reference evidence="2" key="1">
    <citation type="submission" date="2023-06" db="EMBL/GenBank/DDBJ databases">
        <authorList>
            <consortium name="Lawrence Berkeley National Laboratory"/>
            <person name="Ahrendt S."/>
            <person name="Sahu N."/>
            <person name="Indic B."/>
            <person name="Wong-Bajracharya J."/>
            <person name="Merenyi Z."/>
            <person name="Ke H.-M."/>
            <person name="Monk M."/>
            <person name="Kocsube S."/>
            <person name="Drula E."/>
            <person name="Lipzen A."/>
            <person name="Balint B."/>
            <person name="Henrissat B."/>
            <person name="Andreopoulos B."/>
            <person name="Martin F.M."/>
            <person name="Harder C.B."/>
            <person name="Rigling D."/>
            <person name="Ford K.L."/>
            <person name="Foster G.D."/>
            <person name="Pangilinan J."/>
            <person name="Papanicolaou A."/>
            <person name="Barry K."/>
            <person name="LaButti K."/>
            <person name="Viragh M."/>
            <person name="Koriabine M."/>
            <person name="Yan M."/>
            <person name="Riley R."/>
            <person name="Champramary S."/>
            <person name="Plett K.L."/>
            <person name="Tsai I.J."/>
            <person name="Slot J."/>
            <person name="Sipos G."/>
            <person name="Plett J."/>
            <person name="Nagy L.G."/>
            <person name="Grigoriev I.V."/>
        </authorList>
    </citation>
    <scope>NUCLEOTIDE SEQUENCE</scope>
    <source>
        <strain evidence="2">FPL87.14</strain>
    </source>
</reference>
<dbReference type="AlphaFoldDB" id="A0AA39J707"/>
<keyword evidence="1" id="KW-0732">Signal</keyword>
<sequence length="102" mass="11432">MAEPCWIKISIATILCLAQNLASTSQGMEELEIHPVFSSNSVYSSNGLDYPGETLERRSMITPLSCIGAHDLQDIIRLIRWLVMCAQPRKSTQLTLGRRRQA</sequence>
<evidence type="ECO:0000313" key="3">
    <source>
        <dbReference type="Proteomes" id="UP001175226"/>
    </source>
</evidence>